<dbReference type="EMBL" id="SLVU01000004">
    <property type="protein sequence ID" value="TCN32467.1"/>
    <property type="molecule type" value="Genomic_DNA"/>
</dbReference>
<accession>A0A4R2BX55</accession>
<dbReference type="AlphaFoldDB" id="A0A4R2BX55"/>
<protein>
    <submittedName>
        <fullName evidence="1">Uncharacterized protein</fullName>
    </submittedName>
</protein>
<name>A0A4R2BX55_9HYPH</name>
<comment type="caution">
    <text evidence="1">The sequence shown here is derived from an EMBL/GenBank/DDBJ whole genome shotgun (WGS) entry which is preliminary data.</text>
</comment>
<reference evidence="1 2" key="1">
    <citation type="submission" date="2019-03" db="EMBL/GenBank/DDBJ databases">
        <title>Genomic Encyclopedia of Type Strains, Phase IV (KMG-V): Genome sequencing to study the core and pangenomes of soil and plant-associated prokaryotes.</title>
        <authorList>
            <person name="Whitman W."/>
        </authorList>
    </citation>
    <scope>NUCLEOTIDE SEQUENCE [LARGE SCALE GENOMIC DNA]</scope>
    <source>
        <strain evidence="1 2">23C40</strain>
    </source>
</reference>
<evidence type="ECO:0000313" key="2">
    <source>
        <dbReference type="Proteomes" id="UP000295043"/>
    </source>
</evidence>
<evidence type="ECO:0000313" key="1">
    <source>
        <dbReference type="EMBL" id="TCN32467.1"/>
    </source>
</evidence>
<proteinExistence type="predicted"/>
<dbReference type="RefSeq" id="WP_132073616.1">
    <property type="nucleotide sequence ID" value="NZ_SLVU01000004.1"/>
</dbReference>
<organism evidence="1 2">
    <name type="scientific">Sinorhizobium americanum</name>
    <dbReference type="NCBI Taxonomy" id="194963"/>
    <lineage>
        <taxon>Bacteria</taxon>
        <taxon>Pseudomonadati</taxon>
        <taxon>Pseudomonadota</taxon>
        <taxon>Alphaproteobacteria</taxon>
        <taxon>Hyphomicrobiales</taxon>
        <taxon>Rhizobiaceae</taxon>
        <taxon>Sinorhizobium/Ensifer group</taxon>
        <taxon>Sinorhizobium</taxon>
    </lineage>
</organism>
<gene>
    <name evidence="1" type="ORF">EV184_104133</name>
</gene>
<dbReference type="Proteomes" id="UP000295043">
    <property type="component" value="Unassembled WGS sequence"/>
</dbReference>
<sequence>METATLYAYQITPGNDNLLFFAETLEQCQAAALEQRRDLARMTPTPTSLTQALLRVLNEETSLVEACVVERKLVALVTD</sequence>